<dbReference type="PANTHER" id="PTHR30336:SF20">
    <property type="entry name" value="DUF218 DOMAIN-CONTAINING PROTEIN"/>
    <property type="match status" value="1"/>
</dbReference>
<dbReference type="OrthoDB" id="1092058at2"/>
<evidence type="ECO:0000256" key="1">
    <source>
        <dbReference type="SAM" id="SignalP"/>
    </source>
</evidence>
<organism evidence="3 4">
    <name type="scientific">Chitinophaga costaii</name>
    <dbReference type="NCBI Taxonomy" id="1335309"/>
    <lineage>
        <taxon>Bacteria</taxon>
        <taxon>Pseudomonadati</taxon>
        <taxon>Bacteroidota</taxon>
        <taxon>Chitinophagia</taxon>
        <taxon>Chitinophagales</taxon>
        <taxon>Chitinophagaceae</taxon>
        <taxon>Chitinophaga</taxon>
    </lineage>
</organism>
<keyword evidence="4" id="KW-1185">Reference proteome</keyword>
<dbReference type="CDD" id="cd06259">
    <property type="entry name" value="YdcF-like"/>
    <property type="match status" value="1"/>
</dbReference>
<dbReference type="Gene3D" id="3.40.50.620">
    <property type="entry name" value="HUPs"/>
    <property type="match status" value="1"/>
</dbReference>
<evidence type="ECO:0000313" key="4">
    <source>
        <dbReference type="Proteomes" id="UP000242818"/>
    </source>
</evidence>
<dbReference type="GO" id="GO:0005886">
    <property type="term" value="C:plasma membrane"/>
    <property type="evidence" value="ECO:0007669"/>
    <property type="project" value="TreeGrafter"/>
</dbReference>
<feature type="signal peptide" evidence="1">
    <location>
        <begin position="1"/>
        <end position="21"/>
    </location>
</feature>
<accession>A0A1C4C9R7</accession>
<proteinExistence type="predicted"/>
<dbReference type="Proteomes" id="UP000242818">
    <property type="component" value="Unassembled WGS sequence"/>
</dbReference>
<dbReference type="AlphaFoldDB" id="A0A1C4C9R7"/>
<dbReference type="InterPro" id="IPR051599">
    <property type="entry name" value="Cell_Envelope_Assoc"/>
</dbReference>
<evidence type="ECO:0000259" key="2">
    <source>
        <dbReference type="Pfam" id="PF02698"/>
    </source>
</evidence>
<feature type="chain" id="PRO_5008689793" evidence="1">
    <location>
        <begin position="22"/>
        <end position="414"/>
    </location>
</feature>
<evidence type="ECO:0000313" key="3">
    <source>
        <dbReference type="EMBL" id="SCC15889.1"/>
    </source>
</evidence>
<dbReference type="PANTHER" id="PTHR30336">
    <property type="entry name" value="INNER MEMBRANE PROTEIN, PROBABLE PERMEASE"/>
    <property type="match status" value="1"/>
</dbReference>
<dbReference type="STRING" id="1335309.GA0116948_10425"/>
<dbReference type="EMBL" id="FMAR01000004">
    <property type="protein sequence ID" value="SCC15889.1"/>
    <property type="molecule type" value="Genomic_DNA"/>
</dbReference>
<keyword evidence="1" id="KW-0732">Signal</keyword>
<dbReference type="InterPro" id="IPR014729">
    <property type="entry name" value="Rossmann-like_a/b/a_fold"/>
</dbReference>
<feature type="domain" description="DUF218" evidence="2">
    <location>
        <begin position="250"/>
        <end position="363"/>
    </location>
</feature>
<reference evidence="3 4" key="1">
    <citation type="submission" date="2016-08" db="EMBL/GenBank/DDBJ databases">
        <authorList>
            <person name="Seilhamer J.J."/>
        </authorList>
    </citation>
    <scope>NUCLEOTIDE SEQUENCE [LARGE SCALE GENOMIC DNA]</scope>
    <source>
        <strain evidence="3 4">A37T2</strain>
    </source>
</reference>
<dbReference type="RefSeq" id="WP_089710584.1">
    <property type="nucleotide sequence ID" value="NZ_FMAR01000004.1"/>
</dbReference>
<sequence>MNKRYLWQVLLGLLLANTLSAAAPAVPPVKNFGTQWTQKIFPLIAAIQSQATLRKSLRNDPTLHLLARQRAAAATAAANDCHDLNGLVTPLLWTVPDADHTASALIHLLGTDTALQGTIARLRQQHAYPLYEDLADSEYLRKSWLDVVRGTNQVLAVYLQGKPPRYARIDSISFRFRDPGAVQQVRQLVKTVLRKDKGDFYTLALQSAIAALELNGRDEATRYEPLRGGSNRPPYEALANIQWNNYPYSAILVPGQGPETLTTPLDANGIKRCALAAEHYQKHEAPFIIVSGGHVHPFKTPYAEAVEMKKYLVQQLGLPDQAVFIEPYARHTTTNLRNAARMWYRFGMPSQQPLLIVSDALQSLYIGASGMARRCKEELGYAPYKELHKAGREETIFLPLLNNLQPDPMDPLDP</sequence>
<name>A0A1C4C9R7_9BACT</name>
<protein>
    <submittedName>
        <fullName evidence="3">DUF218 domain-containing protein</fullName>
    </submittedName>
</protein>
<dbReference type="InterPro" id="IPR003848">
    <property type="entry name" value="DUF218"/>
</dbReference>
<gene>
    <name evidence="3" type="ORF">GA0116948_10425</name>
</gene>
<dbReference type="Pfam" id="PF02698">
    <property type="entry name" value="DUF218"/>
    <property type="match status" value="1"/>
</dbReference>